<evidence type="ECO:0000256" key="2">
    <source>
        <dbReference type="ARBA" id="ARBA00023015"/>
    </source>
</evidence>
<protein>
    <recommendedName>
        <fullName evidence="6">TF-B3 domain-containing protein</fullName>
    </recommendedName>
</protein>
<keyword evidence="5" id="KW-0539">Nucleus</keyword>
<evidence type="ECO:0000256" key="5">
    <source>
        <dbReference type="ARBA" id="ARBA00023242"/>
    </source>
</evidence>
<evidence type="ECO:0000256" key="4">
    <source>
        <dbReference type="ARBA" id="ARBA00023163"/>
    </source>
</evidence>
<reference evidence="7 8" key="1">
    <citation type="journal article" date="2023" name="Plants (Basel)">
        <title>Bridging the Gap: Combining Genomics and Transcriptomics Approaches to Understand Stylosanthes scabra, an Orphan Legume from the Brazilian Caatinga.</title>
        <authorList>
            <person name="Ferreira-Neto J.R.C."/>
            <person name="da Silva M.D."/>
            <person name="Binneck E."/>
            <person name="de Melo N.F."/>
            <person name="da Silva R.H."/>
            <person name="de Melo A.L.T.M."/>
            <person name="Pandolfi V."/>
            <person name="Bustamante F.O."/>
            <person name="Brasileiro-Vidal A.C."/>
            <person name="Benko-Iseppon A.M."/>
        </authorList>
    </citation>
    <scope>NUCLEOTIDE SEQUENCE [LARGE SCALE GENOMIC DNA]</scope>
    <source>
        <tissue evidence="7">Leaves</tissue>
    </source>
</reference>
<accession>A0ABU6TW55</accession>
<evidence type="ECO:0000259" key="6">
    <source>
        <dbReference type="PROSITE" id="PS50863"/>
    </source>
</evidence>
<feature type="domain" description="TF-B3" evidence="6">
    <location>
        <begin position="1"/>
        <end position="78"/>
    </location>
</feature>
<dbReference type="CDD" id="cd10017">
    <property type="entry name" value="B3_DNA"/>
    <property type="match status" value="1"/>
</dbReference>
<dbReference type="InterPro" id="IPR050655">
    <property type="entry name" value="Plant_B3_domain"/>
</dbReference>
<dbReference type="Proteomes" id="UP001341840">
    <property type="component" value="Unassembled WGS sequence"/>
</dbReference>
<dbReference type="PANTHER" id="PTHR31920:SF108">
    <property type="entry name" value="B3 DOMAIN-CONTAINING TRANSCRIPTION FACTOR VRN1-LIKE"/>
    <property type="match status" value="1"/>
</dbReference>
<sequence length="175" mass="20564">MIPRKFVRKYGECLSNKVVLKLPNGTEWKVYLEKHDERIWFQNGWKEFVEHHSLQHGDLLVFRFEGASHFDVTIFDMSATEIDYPVKNKYGKRANTTSEEYLPCKTKRTNANNRDEDKLKNPRKGKMITDLLSETKPSCFANCGTKKLRKLLPSQLRSKQSTKDPALWYDQYTIV</sequence>
<dbReference type="SMART" id="SM01019">
    <property type="entry name" value="B3"/>
    <property type="match status" value="1"/>
</dbReference>
<evidence type="ECO:0000313" key="8">
    <source>
        <dbReference type="Proteomes" id="UP001341840"/>
    </source>
</evidence>
<keyword evidence="4" id="KW-0804">Transcription</keyword>
<keyword evidence="3" id="KW-0238">DNA-binding</keyword>
<evidence type="ECO:0000313" key="7">
    <source>
        <dbReference type="EMBL" id="MED6153099.1"/>
    </source>
</evidence>
<organism evidence="7 8">
    <name type="scientific">Stylosanthes scabra</name>
    <dbReference type="NCBI Taxonomy" id="79078"/>
    <lineage>
        <taxon>Eukaryota</taxon>
        <taxon>Viridiplantae</taxon>
        <taxon>Streptophyta</taxon>
        <taxon>Embryophyta</taxon>
        <taxon>Tracheophyta</taxon>
        <taxon>Spermatophyta</taxon>
        <taxon>Magnoliopsida</taxon>
        <taxon>eudicotyledons</taxon>
        <taxon>Gunneridae</taxon>
        <taxon>Pentapetalae</taxon>
        <taxon>rosids</taxon>
        <taxon>fabids</taxon>
        <taxon>Fabales</taxon>
        <taxon>Fabaceae</taxon>
        <taxon>Papilionoideae</taxon>
        <taxon>50 kb inversion clade</taxon>
        <taxon>dalbergioids sensu lato</taxon>
        <taxon>Dalbergieae</taxon>
        <taxon>Pterocarpus clade</taxon>
        <taxon>Stylosanthes</taxon>
    </lineage>
</organism>
<dbReference type="PROSITE" id="PS50863">
    <property type="entry name" value="B3"/>
    <property type="match status" value="1"/>
</dbReference>
<dbReference type="EMBL" id="JASCZI010093120">
    <property type="protein sequence ID" value="MED6153099.1"/>
    <property type="molecule type" value="Genomic_DNA"/>
</dbReference>
<proteinExistence type="predicted"/>
<dbReference type="PANTHER" id="PTHR31920">
    <property type="entry name" value="B3 DOMAIN-CONTAINING"/>
    <property type="match status" value="1"/>
</dbReference>
<keyword evidence="8" id="KW-1185">Reference proteome</keyword>
<evidence type="ECO:0000256" key="3">
    <source>
        <dbReference type="ARBA" id="ARBA00023125"/>
    </source>
</evidence>
<name>A0ABU6TW55_9FABA</name>
<gene>
    <name evidence="7" type="ORF">PIB30_098307</name>
</gene>
<dbReference type="Gene3D" id="2.40.330.10">
    <property type="entry name" value="DNA-binding pseudobarrel domain"/>
    <property type="match status" value="1"/>
</dbReference>
<dbReference type="Pfam" id="PF02362">
    <property type="entry name" value="B3"/>
    <property type="match status" value="1"/>
</dbReference>
<comment type="caution">
    <text evidence="7">The sequence shown here is derived from an EMBL/GenBank/DDBJ whole genome shotgun (WGS) entry which is preliminary data.</text>
</comment>
<dbReference type="InterPro" id="IPR003340">
    <property type="entry name" value="B3_DNA-bd"/>
</dbReference>
<dbReference type="SUPFAM" id="SSF101936">
    <property type="entry name" value="DNA-binding pseudobarrel domain"/>
    <property type="match status" value="1"/>
</dbReference>
<keyword evidence="2" id="KW-0805">Transcription regulation</keyword>
<comment type="subcellular location">
    <subcellularLocation>
        <location evidence="1">Nucleus</location>
    </subcellularLocation>
</comment>
<evidence type="ECO:0000256" key="1">
    <source>
        <dbReference type="ARBA" id="ARBA00004123"/>
    </source>
</evidence>
<dbReference type="InterPro" id="IPR015300">
    <property type="entry name" value="DNA-bd_pseudobarrel_sf"/>
</dbReference>